<feature type="region of interest" description="Disordered" evidence="1">
    <location>
        <begin position="386"/>
        <end position="415"/>
    </location>
</feature>
<dbReference type="Proteomes" id="UP000283634">
    <property type="component" value="Unassembled WGS sequence"/>
</dbReference>
<dbReference type="EMBL" id="MKGL01000115">
    <property type="protein sequence ID" value="RNF06186.1"/>
    <property type="molecule type" value="Genomic_DNA"/>
</dbReference>
<keyword evidence="3" id="KW-1185">Reference proteome</keyword>
<comment type="caution">
    <text evidence="2">The sequence shown here is derived from an EMBL/GenBank/DDBJ whole genome shotgun (WGS) entry which is preliminary data.</text>
</comment>
<accession>A0A422NL65</accession>
<dbReference type="AlphaFoldDB" id="A0A422NL65"/>
<reference evidence="2 3" key="1">
    <citation type="journal article" date="2018" name="BMC Genomics">
        <title>Genomic comparison of Trypanosoma conorhini and Trypanosoma rangeli to Trypanosoma cruzi strains of high and low virulence.</title>
        <authorList>
            <person name="Bradwell K.R."/>
            <person name="Koparde V.N."/>
            <person name="Matveyev A.V."/>
            <person name="Serrano M.G."/>
            <person name="Alves J.M."/>
            <person name="Parikh H."/>
            <person name="Huang B."/>
            <person name="Lee V."/>
            <person name="Espinosa-Alvarez O."/>
            <person name="Ortiz P.A."/>
            <person name="Costa-Martins A.G."/>
            <person name="Teixeira M.M."/>
            <person name="Buck G.A."/>
        </authorList>
    </citation>
    <scope>NUCLEOTIDE SEQUENCE [LARGE SCALE GENOMIC DNA]</scope>
    <source>
        <strain evidence="2 3">AM80</strain>
    </source>
</reference>
<evidence type="ECO:0000256" key="1">
    <source>
        <dbReference type="SAM" id="MobiDB-lite"/>
    </source>
</evidence>
<dbReference type="InterPro" id="IPR024420">
    <property type="entry name" value="TRAPP_III_complex_Trs85"/>
</dbReference>
<dbReference type="GeneID" id="40328010"/>
<dbReference type="GO" id="GO:1990072">
    <property type="term" value="C:TRAPPIII protein complex"/>
    <property type="evidence" value="ECO:0007669"/>
    <property type="project" value="TreeGrafter"/>
</dbReference>
<gene>
    <name evidence="2" type="ORF">TraAM80_04077</name>
</gene>
<evidence type="ECO:0000313" key="2">
    <source>
        <dbReference type="EMBL" id="RNF06186.1"/>
    </source>
</evidence>
<feature type="compositionally biased region" description="Low complexity" evidence="1">
    <location>
        <begin position="399"/>
        <end position="409"/>
    </location>
</feature>
<proteinExistence type="predicted"/>
<evidence type="ECO:0000313" key="3">
    <source>
        <dbReference type="Proteomes" id="UP000283634"/>
    </source>
</evidence>
<dbReference type="VEuPathDB" id="TriTrypDB:TRSC58_06813"/>
<name>A0A422NL65_TRYRA</name>
<dbReference type="PANTHER" id="PTHR12975">
    <property type="entry name" value="TRANSPORT PROTEIN TRAPP"/>
    <property type="match status" value="1"/>
</dbReference>
<sequence length="415" mass="44062">MHSGQVFHFVDPVHCLSSCESSVGEARDRMQEHLCESMIENRTLHARHGALFYHVEVPYTVESTVDSPDAVKIPVTVHCRSLAAHPLLVTVETTTPGCPNAAPSSMSSSVPVVFVGKSSAGFLLLPHENYSLSFTACAFAPGVAECNLFKVSAVALQLPPLGNRGVWQTGTSRGALMTWIGETTSCLGAEPGITARVGGESSGSGGGGSNCSGSGRKQLGCVSALVYDSIRIVVLGHGMAAMTRVLFVSLSQATMRAAAEAVAARMQPYHEEAKRYERQCKVFEQRRALLGTPSAKRLQKKDALLALYPPRAHKLVETVRETPFSTSAVASSAPTWKSDTSLLLPHRGITGNNDFTGAAVLEAVAVSPSSSDWAVEVDTHLELQGLRDITMSRGESSRSETGTSSSSTTSRDESV</sequence>
<dbReference type="PANTHER" id="PTHR12975:SF6">
    <property type="entry name" value="TRAFFICKING PROTEIN PARTICLE COMPLEX SUBUNIT 8"/>
    <property type="match status" value="1"/>
</dbReference>
<protein>
    <submittedName>
        <fullName evidence="2">Uncharacterized protein</fullName>
    </submittedName>
</protein>
<dbReference type="RefSeq" id="XP_029239114.1">
    <property type="nucleotide sequence ID" value="XM_029381021.1"/>
</dbReference>
<organism evidence="2 3">
    <name type="scientific">Trypanosoma rangeli</name>
    <dbReference type="NCBI Taxonomy" id="5698"/>
    <lineage>
        <taxon>Eukaryota</taxon>
        <taxon>Discoba</taxon>
        <taxon>Euglenozoa</taxon>
        <taxon>Kinetoplastea</taxon>
        <taxon>Metakinetoplastina</taxon>
        <taxon>Trypanosomatida</taxon>
        <taxon>Trypanosomatidae</taxon>
        <taxon>Trypanosoma</taxon>
        <taxon>Herpetosoma</taxon>
    </lineage>
</organism>